<keyword evidence="9" id="KW-1185">Reference proteome</keyword>
<dbReference type="GO" id="GO:0005737">
    <property type="term" value="C:cytoplasm"/>
    <property type="evidence" value="ECO:0007669"/>
    <property type="project" value="UniProtKB-SubCell"/>
</dbReference>
<dbReference type="SUPFAM" id="SSF52402">
    <property type="entry name" value="Adenine nucleotide alpha hydrolases-like"/>
    <property type="match status" value="1"/>
</dbReference>
<dbReference type="AlphaFoldDB" id="A0A1M7F3M7"/>
<evidence type="ECO:0000259" key="7">
    <source>
        <dbReference type="Pfam" id="PF01171"/>
    </source>
</evidence>
<feature type="binding site" evidence="6">
    <location>
        <begin position="29"/>
        <end position="34"/>
    </location>
    <ligand>
        <name>ATP</name>
        <dbReference type="ChEBI" id="CHEBI:30616"/>
    </ligand>
</feature>
<dbReference type="PANTHER" id="PTHR43033:SF1">
    <property type="entry name" value="TRNA(ILE)-LYSIDINE SYNTHASE-RELATED"/>
    <property type="match status" value="1"/>
</dbReference>
<keyword evidence="1 6" id="KW-0436">Ligase</keyword>
<dbReference type="Proteomes" id="UP000183974">
    <property type="component" value="Unassembled WGS sequence"/>
</dbReference>
<dbReference type="GO" id="GO:0005524">
    <property type="term" value="F:ATP binding"/>
    <property type="evidence" value="ECO:0007669"/>
    <property type="project" value="UniProtKB-UniRule"/>
</dbReference>
<evidence type="ECO:0000256" key="3">
    <source>
        <dbReference type="ARBA" id="ARBA00022741"/>
    </source>
</evidence>
<keyword evidence="3 6" id="KW-0547">Nucleotide-binding</keyword>
<evidence type="ECO:0000256" key="2">
    <source>
        <dbReference type="ARBA" id="ARBA00022694"/>
    </source>
</evidence>
<evidence type="ECO:0000256" key="6">
    <source>
        <dbReference type="HAMAP-Rule" id="MF_01161"/>
    </source>
</evidence>
<keyword evidence="6" id="KW-0963">Cytoplasm</keyword>
<evidence type="ECO:0000313" key="9">
    <source>
        <dbReference type="Proteomes" id="UP000183974"/>
    </source>
</evidence>
<dbReference type="Pfam" id="PF01171">
    <property type="entry name" value="ATP_bind_3"/>
    <property type="match status" value="1"/>
</dbReference>
<dbReference type="RefSeq" id="WP_084729149.1">
    <property type="nucleotide sequence ID" value="NZ_BMLR01000009.1"/>
</dbReference>
<dbReference type="NCBIfam" id="TIGR02432">
    <property type="entry name" value="lysidine_TilS_N"/>
    <property type="match status" value="1"/>
</dbReference>
<dbReference type="EMBL" id="FRBR01000008">
    <property type="protein sequence ID" value="SHL98605.1"/>
    <property type="molecule type" value="Genomic_DNA"/>
</dbReference>
<organism evidence="8 9">
    <name type="scientific">Roseovarius pacificus</name>
    <dbReference type="NCBI Taxonomy" id="337701"/>
    <lineage>
        <taxon>Bacteria</taxon>
        <taxon>Pseudomonadati</taxon>
        <taxon>Pseudomonadota</taxon>
        <taxon>Alphaproteobacteria</taxon>
        <taxon>Rhodobacterales</taxon>
        <taxon>Roseobacteraceae</taxon>
        <taxon>Roseovarius</taxon>
    </lineage>
</organism>
<dbReference type="EC" id="6.3.4.19" evidence="6"/>
<evidence type="ECO:0000256" key="5">
    <source>
        <dbReference type="ARBA" id="ARBA00048539"/>
    </source>
</evidence>
<dbReference type="GO" id="GO:0006400">
    <property type="term" value="P:tRNA modification"/>
    <property type="evidence" value="ECO:0007669"/>
    <property type="project" value="UniProtKB-UniRule"/>
</dbReference>
<feature type="domain" description="tRNA(Ile)-lysidine/2-thiocytidine synthase N-terminal" evidence="7">
    <location>
        <begin position="25"/>
        <end position="202"/>
    </location>
</feature>
<protein>
    <recommendedName>
        <fullName evidence="6">tRNA(Ile)-lysidine synthase</fullName>
        <ecNumber evidence="6">6.3.4.19</ecNumber>
    </recommendedName>
    <alternativeName>
        <fullName evidence="6">tRNA(Ile)-2-lysyl-cytidine synthase</fullName>
    </alternativeName>
    <alternativeName>
        <fullName evidence="6">tRNA(Ile)-lysidine synthetase</fullName>
    </alternativeName>
</protein>
<dbReference type="InterPro" id="IPR014729">
    <property type="entry name" value="Rossmann-like_a/b/a_fold"/>
</dbReference>
<keyword evidence="2 6" id="KW-0819">tRNA processing</keyword>
<evidence type="ECO:0000256" key="4">
    <source>
        <dbReference type="ARBA" id="ARBA00022840"/>
    </source>
</evidence>
<evidence type="ECO:0000313" key="8">
    <source>
        <dbReference type="EMBL" id="SHL98605.1"/>
    </source>
</evidence>
<dbReference type="HAMAP" id="MF_01161">
    <property type="entry name" value="tRNA_Ile_lys_synt"/>
    <property type="match status" value="1"/>
</dbReference>
<dbReference type="InterPro" id="IPR012795">
    <property type="entry name" value="tRNA_Ile_lys_synt_N"/>
</dbReference>
<comment type="catalytic activity">
    <reaction evidence="5 6">
        <text>cytidine(34) in tRNA(Ile2) + L-lysine + ATP = lysidine(34) in tRNA(Ile2) + AMP + diphosphate + H(+)</text>
        <dbReference type="Rhea" id="RHEA:43744"/>
        <dbReference type="Rhea" id="RHEA-COMP:10625"/>
        <dbReference type="Rhea" id="RHEA-COMP:10670"/>
        <dbReference type="ChEBI" id="CHEBI:15378"/>
        <dbReference type="ChEBI" id="CHEBI:30616"/>
        <dbReference type="ChEBI" id="CHEBI:32551"/>
        <dbReference type="ChEBI" id="CHEBI:33019"/>
        <dbReference type="ChEBI" id="CHEBI:82748"/>
        <dbReference type="ChEBI" id="CHEBI:83665"/>
        <dbReference type="ChEBI" id="CHEBI:456215"/>
        <dbReference type="EC" id="6.3.4.19"/>
    </reaction>
</comment>
<reference evidence="8 9" key="1">
    <citation type="submission" date="2016-11" db="EMBL/GenBank/DDBJ databases">
        <authorList>
            <person name="Jaros S."/>
            <person name="Januszkiewicz K."/>
            <person name="Wedrychowicz H."/>
        </authorList>
    </citation>
    <scope>NUCLEOTIDE SEQUENCE [LARGE SCALE GENOMIC DNA]</scope>
    <source>
        <strain evidence="8 9">DSM 29589</strain>
    </source>
</reference>
<name>A0A1M7F3M7_9RHOB</name>
<accession>A0A1M7F3M7</accession>
<evidence type="ECO:0000256" key="1">
    <source>
        <dbReference type="ARBA" id="ARBA00022598"/>
    </source>
</evidence>
<dbReference type="CDD" id="cd01992">
    <property type="entry name" value="TilS_N"/>
    <property type="match status" value="1"/>
</dbReference>
<dbReference type="InterPro" id="IPR011063">
    <property type="entry name" value="TilS/TtcA_N"/>
</dbReference>
<proteinExistence type="inferred from homology"/>
<gene>
    <name evidence="6" type="primary">tilS</name>
    <name evidence="8" type="ORF">SAMN05444398_10868</name>
</gene>
<comment type="similarity">
    <text evidence="6">Belongs to the tRNA(Ile)-lysidine synthase family.</text>
</comment>
<dbReference type="GO" id="GO:0032267">
    <property type="term" value="F:tRNA(Ile)-lysidine synthase activity"/>
    <property type="evidence" value="ECO:0007669"/>
    <property type="project" value="UniProtKB-EC"/>
</dbReference>
<comment type="domain">
    <text evidence="6">The N-terminal region contains the highly conserved SGGXDS motif, predicted to be a P-loop motif involved in ATP binding.</text>
</comment>
<dbReference type="Gene3D" id="3.40.50.620">
    <property type="entry name" value="HUPs"/>
    <property type="match status" value="1"/>
</dbReference>
<dbReference type="InterPro" id="IPR012094">
    <property type="entry name" value="tRNA_Ile_lys_synt"/>
</dbReference>
<dbReference type="PANTHER" id="PTHR43033">
    <property type="entry name" value="TRNA(ILE)-LYSIDINE SYNTHASE-RELATED"/>
    <property type="match status" value="1"/>
</dbReference>
<comment type="function">
    <text evidence="6">Ligates lysine onto the cytidine present at position 34 of the AUA codon-specific tRNA(Ile) that contains the anticodon CAU, in an ATP-dependent manner. Cytidine is converted to lysidine, thus changing the amino acid specificity of the tRNA from methionine to isoleucine.</text>
</comment>
<dbReference type="STRING" id="337701.SAMN05444398_10868"/>
<keyword evidence="4 6" id="KW-0067">ATP-binding</keyword>
<sequence length="417" mass="45352">MTSDVEALRDRIAAHFLPEPPVSLGVAVSGGSDSTALLVLLHEWMKGGGPEVRAVTVDHGLRPESAAEAAQVARICADLNVPHDILHWGGWNGQGNLPDQARLARYDLMADWAPVQGIADVVLGHTANDQAETFLMRLARESGVDGLAAMAPRRNIKGIAFHRPMLETPRETLRDILRAKSIGWIDDPTNEDRRYERVRARNALSHLSELGIGPEGLSRVAHHMSDVRATLYHYAYTAARQLVHVEAGDLVIEKEGFTDLPQEIARRLIQEALKWISGAGYGPRGRAVDQLLHSIGQGSDMTLHGCHLVVRSDTLRIMREFRAVADLRGDIDAVWDGRWRLVGPGGAGLHIAALGDKGLMACPERHETGLPALSMKVSPGVWQGENLVAAPCAGLANGWSAHLVRDEAAYLDAFLSH</sequence>
<comment type="subcellular location">
    <subcellularLocation>
        <location evidence="6">Cytoplasm</location>
    </subcellularLocation>
</comment>